<feature type="region of interest" description="Disordered" evidence="1">
    <location>
        <begin position="995"/>
        <end position="1018"/>
    </location>
</feature>
<dbReference type="InterPro" id="IPR039782">
    <property type="entry name" value="VPS13B"/>
</dbReference>
<name>A0A1B6GGN7_9HEMI</name>
<feature type="compositionally biased region" description="Polar residues" evidence="1">
    <location>
        <begin position="1005"/>
        <end position="1016"/>
    </location>
</feature>
<accession>A0A1B6GGN7</accession>
<protein>
    <recommendedName>
        <fullName evidence="3">Vacuolar protein sorting-associated protein 13 VPS13 adaptor binding domain-containing protein</fullName>
    </recommendedName>
</protein>
<organism evidence="2">
    <name type="scientific">Cuerna arida</name>
    <dbReference type="NCBI Taxonomy" id="1464854"/>
    <lineage>
        <taxon>Eukaryota</taxon>
        <taxon>Metazoa</taxon>
        <taxon>Ecdysozoa</taxon>
        <taxon>Arthropoda</taxon>
        <taxon>Hexapoda</taxon>
        <taxon>Insecta</taxon>
        <taxon>Pterygota</taxon>
        <taxon>Neoptera</taxon>
        <taxon>Paraneoptera</taxon>
        <taxon>Hemiptera</taxon>
        <taxon>Auchenorrhyncha</taxon>
        <taxon>Membracoidea</taxon>
        <taxon>Cicadellidae</taxon>
        <taxon>Cicadellinae</taxon>
        <taxon>Proconiini</taxon>
        <taxon>Cuerna</taxon>
    </lineage>
</organism>
<dbReference type="EMBL" id="GECZ01008316">
    <property type="protein sequence ID" value="JAS61453.1"/>
    <property type="molecule type" value="Transcribed_RNA"/>
</dbReference>
<gene>
    <name evidence="2" type="ORF">g.20471</name>
</gene>
<evidence type="ECO:0000256" key="1">
    <source>
        <dbReference type="SAM" id="MobiDB-lite"/>
    </source>
</evidence>
<evidence type="ECO:0008006" key="3">
    <source>
        <dbReference type="Google" id="ProtNLM"/>
    </source>
</evidence>
<evidence type="ECO:0000313" key="2">
    <source>
        <dbReference type="EMBL" id="JAS61453.1"/>
    </source>
</evidence>
<proteinExistence type="predicted"/>
<feature type="non-terminal residue" evidence="2">
    <location>
        <position position="1344"/>
    </location>
</feature>
<reference evidence="2" key="1">
    <citation type="submission" date="2015-11" db="EMBL/GenBank/DDBJ databases">
        <title>De novo transcriptome assembly of four potential Pierce s Disease insect vectors from Arizona vineyards.</title>
        <authorList>
            <person name="Tassone E.E."/>
        </authorList>
    </citation>
    <scope>NUCLEOTIDE SEQUENCE</scope>
</reference>
<feature type="non-terminal residue" evidence="2">
    <location>
        <position position="1"/>
    </location>
</feature>
<sequence length="1344" mass="148428">VAVYLPHSSLAASTPHSMEEGLRAGLRQLSPPLQVAVIRLPSIILRCDNHKQAGQLLSEPLPIRLPPTIWNTEKDNFPWTLTVSDLHCYTLHGSSRLPLLKPVSFNCTMGTAPKMSDRQVLSSLALCVHLDTTPVSIKISGDQVSLIVNLLMAQLRVLNVLIPAADATSNADSSPLKLLSSDESSNFSQSTDMARSGGSVKVKLTGWLQWTLARTTLSMYNRPSRSSPNELKLTFDVEDVILSLDAERVYHKVKLKVATASVCHYIRMSAKEEWKKGEFQGLVMRGYDPDGFTMKHSTEESQAPAGFLIATVTRAKCNNYHSRLGSPSKHSSMIKKALKSDKFITEVEVKMQPLDFVLSPTTLLMFVQVLEPLTSLRQVGGGGGVQKHPPPPSHGYGGVLPLLYLDLMTIRVVLPTSHQLGDHHPDVLIIQFDGMTANPHPENPICRTPLRPDIYHKGEKQRILNVPGSELEDRQYQFNLNNLKVQTGLWHQLEEIFVREVTVSSQQNPALDWNEGRNPMFQVPAHQLMHPLVNAFNLSLVVAPAMFYLDKDVVCGHACEINAVSDIVVSVTLDQLTLCGVLAAELLRVLRSTSRRQGSGCGNGTSPSLRHPLPPHTLLEHDSGIESTDSVSSHVKQVDPNIPAVHAVSSSGFSQISGFVHSSLPSTIYPTPLVWPNKRSVVPYELLVTGSALSFSVFGVEYGELPTYEPLLHTHVSQPHAFLCRNTDNVVSCQVSVFDLGVSCGVQGHTTAKQVTVKGFPQPVVETRTGDPHPITGIPPAVFTAKAAWDNDKSPKIDIDMGRPIRVICNLEEVQYLQRLRSLVESSFFVPFNRYSEENFVKMKEPSLNEEEKDHHLRKTLKKFSKFTLSTQQLVLVVSASVQSDAELCLSIGSCTGQVSSTLSLQQAFTGVLTLDTITVSTRKVSSPRARLLLNPWQLTVQTSLSWDSWLSSADPPLVNVSVDSDILSIQLSPEQLHCLGAVWRDYSSYLQPVTHSPEKPALSRESSSGDSNTEEQQYHDDLQAGVFQLVESGGSKDDPPLTYQVVFWSSPTPAMAWRYPQPRTLTRFCVLPIPFRELEEGQQAELVCTLQYYSDSQAGYQDYAQFSLSENETQVVELPGGPPRVVATTWRVVLSSAAALATPVKALAAACRVDSFFSPALIPSLQLALGLAAVQVTLWTCTDNHLPLPEPLDRYSLDRRFPEEHDFFSAVLEQANVVFSKWPRVSRQLTVKGRLRADVLNYNTLSYQSCVPPVPLVATGYTTSDCQQWSLVTGHVHARLGPALSHTLASSLASWGSQPTHYVVLTPYVVCNNTCLPIRFRQSGSDEYIALQCFQCHLYSWRT</sequence>
<dbReference type="PANTHER" id="PTHR12517:SF0">
    <property type="entry name" value="INTERMEMBRANE LIPID TRANSFER PROTEIN VPS13B"/>
    <property type="match status" value="1"/>
</dbReference>
<dbReference type="PANTHER" id="PTHR12517">
    <property type="entry name" value="VACUOLAR PROTEIN SORTING-ASSOCIATED PROTEIN 13B"/>
    <property type="match status" value="1"/>
</dbReference>